<feature type="signal peptide" evidence="1">
    <location>
        <begin position="1"/>
        <end position="24"/>
    </location>
</feature>
<accession>A0A8J2QAW0</accession>
<evidence type="ECO:0000313" key="2">
    <source>
        <dbReference type="EMBL" id="CAG9538639.1"/>
    </source>
</evidence>
<comment type="caution">
    <text evidence="2">The sequence shown here is derived from an EMBL/GenBank/DDBJ whole genome shotgun (WGS) entry which is preliminary data.</text>
</comment>
<proteinExistence type="predicted"/>
<evidence type="ECO:0000256" key="1">
    <source>
        <dbReference type="SAM" id="SignalP"/>
    </source>
</evidence>
<keyword evidence="3" id="KW-1185">Reference proteome</keyword>
<dbReference type="OrthoDB" id="5863700at2759"/>
<dbReference type="EMBL" id="CAKAEH010001685">
    <property type="protein sequence ID" value="CAG9538639.1"/>
    <property type="molecule type" value="Genomic_DNA"/>
</dbReference>
<dbReference type="AlphaFoldDB" id="A0A8J2QAW0"/>
<protein>
    <submittedName>
        <fullName evidence="2">Uncharacterized protein</fullName>
    </submittedName>
</protein>
<sequence>MPLLLLLLLSAIEFLLFPVYTSVANRNGNGCDDQCDHYGDIVAYENCMRKCSSERFATNTFTNRRYPTPPFNISVDTIAIIGNVKFLESTVSWDFEPGKFCILI</sequence>
<reference evidence="2" key="1">
    <citation type="submission" date="2021-09" db="EMBL/GenBank/DDBJ databases">
        <authorList>
            <consortium name="Pathogen Informatics"/>
        </authorList>
    </citation>
    <scope>NUCLEOTIDE SEQUENCE</scope>
</reference>
<gene>
    <name evidence="2" type="ORF">CJOHNSTONI_LOCUS8331</name>
</gene>
<feature type="chain" id="PRO_5035176662" evidence="1">
    <location>
        <begin position="25"/>
        <end position="104"/>
    </location>
</feature>
<organism evidence="2 3">
    <name type="scientific">Cercopithifilaria johnstoni</name>
    <dbReference type="NCBI Taxonomy" id="2874296"/>
    <lineage>
        <taxon>Eukaryota</taxon>
        <taxon>Metazoa</taxon>
        <taxon>Ecdysozoa</taxon>
        <taxon>Nematoda</taxon>
        <taxon>Chromadorea</taxon>
        <taxon>Rhabditida</taxon>
        <taxon>Spirurina</taxon>
        <taxon>Spiruromorpha</taxon>
        <taxon>Filarioidea</taxon>
        <taxon>Onchocercidae</taxon>
        <taxon>Cercopithifilaria</taxon>
    </lineage>
</organism>
<evidence type="ECO:0000313" key="3">
    <source>
        <dbReference type="Proteomes" id="UP000746747"/>
    </source>
</evidence>
<keyword evidence="1" id="KW-0732">Signal</keyword>
<dbReference type="Proteomes" id="UP000746747">
    <property type="component" value="Unassembled WGS sequence"/>
</dbReference>
<name>A0A8J2QAW0_9BILA</name>